<protein>
    <submittedName>
        <fullName evidence="2">Uncharacterized protein</fullName>
    </submittedName>
</protein>
<dbReference type="STRING" id="543379.A0A232FK41"/>
<gene>
    <name evidence="2" type="ORF">TSAR_016397</name>
</gene>
<dbReference type="Proteomes" id="UP000215335">
    <property type="component" value="Unassembled WGS sequence"/>
</dbReference>
<keyword evidence="3" id="KW-1185">Reference proteome</keyword>
<comment type="caution">
    <text evidence="2">The sequence shown here is derived from an EMBL/GenBank/DDBJ whole genome shotgun (WGS) entry which is preliminary data.</text>
</comment>
<accession>A0A232FK41</accession>
<dbReference type="EMBL" id="NNAY01000089">
    <property type="protein sequence ID" value="OXU31101.1"/>
    <property type="molecule type" value="Genomic_DNA"/>
</dbReference>
<feature type="region of interest" description="Disordered" evidence="1">
    <location>
        <begin position="77"/>
        <end position="97"/>
    </location>
</feature>
<proteinExistence type="predicted"/>
<name>A0A232FK41_9HYME</name>
<dbReference type="OrthoDB" id="302770at2759"/>
<organism evidence="2 3">
    <name type="scientific">Trichomalopsis sarcophagae</name>
    <dbReference type="NCBI Taxonomy" id="543379"/>
    <lineage>
        <taxon>Eukaryota</taxon>
        <taxon>Metazoa</taxon>
        <taxon>Ecdysozoa</taxon>
        <taxon>Arthropoda</taxon>
        <taxon>Hexapoda</taxon>
        <taxon>Insecta</taxon>
        <taxon>Pterygota</taxon>
        <taxon>Neoptera</taxon>
        <taxon>Endopterygota</taxon>
        <taxon>Hymenoptera</taxon>
        <taxon>Apocrita</taxon>
        <taxon>Proctotrupomorpha</taxon>
        <taxon>Chalcidoidea</taxon>
        <taxon>Pteromalidae</taxon>
        <taxon>Pteromalinae</taxon>
        <taxon>Trichomalopsis</taxon>
    </lineage>
</organism>
<feature type="compositionally biased region" description="Polar residues" evidence="1">
    <location>
        <begin position="86"/>
        <end position="97"/>
    </location>
</feature>
<sequence length="97" mass="11202">MLIRSNDFLLQNHEYSGYGDEPRRKREDNNKPNHVLLFTIINPVYPITVVSIKESWGKSIFSARSIGIELQLTTPAMEKRKEKPRLQTNSTAISSRE</sequence>
<evidence type="ECO:0000313" key="3">
    <source>
        <dbReference type="Proteomes" id="UP000215335"/>
    </source>
</evidence>
<evidence type="ECO:0000313" key="2">
    <source>
        <dbReference type="EMBL" id="OXU31101.1"/>
    </source>
</evidence>
<dbReference type="AlphaFoldDB" id="A0A232FK41"/>
<evidence type="ECO:0000256" key="1">
    <source>
        <dbReference type="SAM" id="MobiDB-lite"/>
    </source>
</evidence>
<reference evidence="2 3" key="1">
    <citation type="journal article" date="2017" name="Curr. Biol.">
        <title>The Evolution of Venom by Co-option of Single-Copy Genes.</title>
        <authorList>
            <person name="Martinson E.O."/>
            <person name="Mrinalini"/>
            <person name="Kelkar Y.D."/>
            <person name="Chang C.H."/>
            <person name="Werren J.H."/>
        </authorList>
    </citation>
    <scope>NUCLEOTIDE SEQUENCE [LARGE SCALE GENOMIC DNA]</scope>
    <source>
        <strain evidence="2 3">Alberta</strain>
        <tissue evidence="2">Whole body</tissue>
    </source>
</reference>